<comment type="caution">
    <text evidence="3">The sequence shown here is derived from an EMBL/GenBank/DDBJ whole genome shotgun (WGS) entry which is preliminary data.</text>
</comment>
<evidence type="ECO:0000313" key="3">
    <source>
        <dbReference type="EMBL" id="EYR64080.1"/>
    </source>
</evidence>
<protein>
    <recommendedName>
        <fullName evidence="5">Lipoprotein</fullName>
    </recommendedName>
</protein>
<reference evidence="3 4" key="1">
    <citation type="submission" date="2014-01" db="EMBL/GenBank/DDBJ databases">
        <title>Actinotalea ferrariae CF5-4.</title>
        <authorList>
            <person name="Chen F."/>
            <person name="Li Y."/>
            <person name="Wang G."/>
        </authorList>
    </citation>
    <scope>NUCLEOTIDE SEQUENCE [LARGE SCALE GENOMIC DNA]</scope>
    <source>
        <strain evidence="3 4">CF5-4</strain>
    </source>
</reference>
<sequence length="238" mass="24083">MPGLDRRAATAIALAVMLSACAPEAPDPVASGATPPGTSATPTPDVSPTTTPGSTPAPEPTAPEASGPFSLAPADADVTAADLALVERLITFSLDPDDDAVPALGLAPEGVRLGLADRLLAALPVASAADPAAWRIPEEEFRAHSGPFSALDVLRHRTTGAEGSPAVPDGLPLVVTVGEHPHCAAPPVAPPAEVAALRRVAVQPAEAAMSSCLDWFTVDLFVDDGGVVRAVTLDLWEP</sequence>
<evidence type="ECO:0008006" key="5">
    <source>
        <dbReference type="Google" id="ProtNLM"/>
    </source>
</evidence>
<organism evidence="3 4">
    <name type="scientific">Actinotalea ferrariae CF5-4</name>
    <dbReference type="NCBI Taxonomy" id="948458"/>
    <lineage>
        <taxon>Bacteria</taxon>
        <taxon>Bacillati</taxon>
        <taxon>Actinomycetota</taxon>
        <taxon>Actinomycetes</taxon>
        <taxon>Micrococcales</taxon>
        <taxon>Cellulomonadaceae</taxon>
        <taxon>Actinotalea</taxon>
    </lineage>
</organism>
<evidence type="ECO:0000313" key="4">
    <source>
        <dbReference type="Proteomes" id="UP000019753"/>
    </source>
</evidence>
<dbReference type="PROSITE" id="PS51257">
    <property type="entry name" value="PROKAR_LIPOPROTEIN"/>
    <property type="match status" value="1"/>
</dbReference>
<feature type="compositionally biased region" description="Low complexity" evidence="1">
    <location>
        <begin position="62"/>
        <end position="72"/>
    </location>
</feature>
<accession>A0A021VVK7</accession>
<dbReference type="AlphaFoldDB" id="A0A021VVK7"/>
<dbReference type="OrthoDB" id="3790138at2"/>
<feature type="signal peptide" evidence="2">
    <location>
        <begin position="1"/>
        <end position="22"/>
    </location>
</feature>
<dbReference type="EMBL" id="AXCW01000050">
    <property type="protein sequence ID" value="EYR64080.1"/>
    <property type="molecule type" value="Genomic_DNA"/>
</dbReference>
<feature type="region of interest" description="Disordered" evidence="1">
    <location>
        <begin position="24"/>
        <end position="72"/>
    </location>
</feature>
<name>A0A021VVK7_9CELL</name>
<evidence type="ECO:0000256" key="2">
    <source>
        <dbReference type="SAM" id="SignalP"/>
    </source>
</evidence>
<dbReference type="RefSeq" id="WP_034224403.1">
    <property type="nucleotide sequence ID" value="NZ_AXCW01000050.1"/>
</dbReference>
<proteinExistence type="predicted"/>
<feature type="chain" id="PRO_5001497601" description="Lipoprotein" evidence="2">
    <location>
        <begin position="23"/>
        <end position="238"/>
    </location>
</feature>
<gene>
    <name evidence="3" type="ORF">N866_15885</name>
</gene>
<keyword evidence="4" id="KW-1185">Reference proteome</keyword>
<feature type="compositionally biased region" description="Low complexity" evidence="1">
    <location>
        <begin position="30"/>
        <end position="54"/>
    </location>
</feature>
<dbReference type="Proteomes" id="UP000019753">
    <property type="component" value="Unassembled WGS sequence"/>
</dbReference>
<keyword evidence="2" id="KW-0732">Signal</keyword>
<evidence type="ECO:0000256" key="1">
    <source>
        <dbReference type="SAM" id="MobiDB-lite"/>
    </source>
</evidence>